<dbReference type="Proteomes" id="UP000231098">
    <property type="component" value="Unassembled WGS sequence"/>
</dbReference>
<keyword evidence="1" id="KW-0812">Transmembrane</keyword>
<keyword evidence="1" id="KW-1133">Transmembrane helix</keyword>
<name>A0A2H0X959_UNCKA</name>
<sequence length="84" mass="9719">MSYKIHLVHYLVLFAVLLSGFLAFFKYQGHQITQLYIIVATVLSYIIWGVVHHKLEKRLSIGVIMEYVLVGTLVILLFSLNLLR</sequence>
<organism evidence="2 3">
    <name type="scientific">candidate division WWE3 bacterium CG08_land_8_20_14_0_20_41_15</name>
    <dbReference type="NCBI Taxonomy" id="1975086"/>
    <lineage>
        <taxon>Bacteria</taxon>
        <taxon>Katanobacteria</taxon>
    </lineage>
</organism>
<comment type="caution">
    <text evidence="2">The sequence shown here is derived from an EMBL/GenBank/DDBJ whole genome shotgun (WGS) entry which is preliminary data.</text>
</comment>
<feature type="transmembrane region" description="Helical" evidence="1">
    <location>
        <begin position="7"/>
        <end position="27"/>
    </location>
</feature>
<keyword evidence="1" id="KW-0472">Membrane</keyword>
<reference evidence="3" key="1">
    <citation type="submission" date="2017-09" db="EMBL/GenBank/DDBJ databases">
        <title>Depth-based differentiation of microbial function through sediment-hosted aquifers and enrichment of novel symbionts in the deep terrestrial subsurface.</title>
        <authorList>
            <person name="Probst A.J."/>
            <person name="Ladd B."/>
            <person name="Jarett J.K."/>
            <person name="Geller-Mcgrath D.E."/>
            <person name="Sieber C.M.K."/>
            <person name="Emerson J.B."/>
            <person name="Anantharaman K."/>
            <person name="Thomas B.C."/>
            <person name="Malmstrom R."/>
            <person name="Stieglmeier M."/>
            <person name="Klingl A."/>
            <person name="Woyke T."/>
            <person name="Ryan C.M."/>
            <person name="Banfield J.F."/>
        </authorList>
    </citation>
    <scope>NUCLEOTIDE SEQUENCE [LARGE SCALE GENOMIC DNA]</scope>
</reference>
<evidence type="ECO:0000313" key="2">
    <source>
        <dbReference type="EMBL" id="PIS21470.1"/>
    </source>
</evidence>
<proteinExistence type="predicted"/>
<evidence type="ECO:0000256" key="1">
    <source>
        <dbReference type="SAM" id="Phobius"/>
    </source>
</evidence>
<protein>
    <submittedName>
        <fullName evidence="2">Uncharacterized protein</fullName>
    </submittedName>
</protein>
<dbReference type="AlphaFoldDB" id="A0A2H0X959"/>
<feature type="transmembrane region" description="Helical" evidence="1">
    <location>
        <begin position="63"/>
        <end position="83"/>
    </location>
</feature>
<dbReference type="EMBL" id="PEYV01000043">
    <property type="protein sequence ID" value="PIS21470.1"/>
    <property type="molecule type" value="Genomic_DNA"/>
</dbReference>
<accession>A0A2H0X959</accession>
<feature type="transmembrane region" description="Helical" evidence="1">
    <location>
        <begin position="33"/>
        <end position="51"/>
    </location>
</feature>
<evidence type="ECO:0000313" key="3">
    <source>
        <dbReference type="Proteomes" id="UP000231098"/>
    </source>
</evidence>
<gene>
    <name evidence="2" type="ORF">COT51_02585</name>
</gene>